<organism evidence="2 3">
    <name type="scientific">Sphagnum troendelagicum</name>
    <dbReference type="NCBI Taxonomy" id="128251"/>
    <lineage>
        <taxon>Eukaryota</taxon>
        <taxon>Viridiplantae</taxon>
        <taxon>Streptophyta</taxon>
        <taxon>Embryophyta</taxon>
        <taxon>Bryophyta</taxon>
        <taxon>Sphagnophytina</taxon>
        <taxon>Sphagnopsida</taxon>
        <taxon>Sphagnales</taxon>
        <taxon>Sphagnaceae</taxon>
        <taxon>Sphagnum</taxon>
    </lineage>
</organism>
<evidence type="ECO:0000259" key="1">
    <source>
        <dbReference type="Pfam" id="PF12937"/>
    </source>
</evidence>
<dbReference type="InterPro" id="IPR044207">
    <property type="entry name" value="At5g39250-like"/>
</dbReference>
<dbReference type="PANTHER" id="PTHR47722">
    <property type="entry name" value="EXPRESSED PROTEIN"/>
    <property type="match status" value="1"/>
</dbReference>
<accession>A0ABP0THZ8</accession>
<dbReference type="InterPro" id="IPR001810">
    <property type="entry name" value="F-box_dom"/>
</dbReference>
<dbReference type="EMBL" id="OZ019903">
    <property type="protein sequence ID" value="CAK9196717.1"/>
    <property type="molecule type" value="Genomic_DNA"/>
</dbReference>
<name>A0ABP0THZ8_9BRYO</name>
<dbReference type="Proteomes" id="UP001497512">
    <property type="component" value="Chromosome 11"/>
</dbReference>
<dbReference type="Gene3D" id="1.20.1280.50">
    <property type="match status" value="1"/>
</dbReference>
<protein>
    <recommendedName>
        <fullName evidence="1">F-box domain-containing protein</fullName>
    </recommendedName>
</protein>
<keyword evidence="3" id="KW-1185">Reference proteome</keyword>
<gene>
    <name evidence="2" type="ORF">CSSPTR1EN2_LOCUS3613</name>
</gene>
<proteinExistence type="predicted"/>
<reference evidence="2" key="1">
    <citation type="submission" date="2024-02" db="EMBL/GenBank/DDBJ databases">
        <authorList>
            <consortium name="ELIXIR-Norway"/>
            <consortium name="Elixir Norway"/>
        </authorList>
    </citation>
    <scope>NUCLEOTIDE SEQUENCE</scope>
</reference>
<evidence type="ECO:0000313" key="2">
    <source>
        <dbReference type="EMBL" id="CAK9196717.1"/>
    </source>
</evidence>
<evidence type="ECO:0000313" key="3">
    <source>
        <dbReference type="Proteomes" id="UP001497512"/>
    </source>
</evidence>
<dbReference type="InterPro" id="IPR036047">
    <property type="entry name" value="F-box-like_dom_sf"/>
</dbReference>
<sequence>MMDVVQRRSRGEDTSGKYLYLAACMCVSKSWKQLAKDDYLWKRLCAQRWPSTCHSQGSSLAIGESRGYHKLFTSFSQKRQRSRPMPAPKLTFDDLEFYVDIWEGTSSVYSAVVNGALVRTQVFNPPAGIWESMQVHLQSQAYKMAVPVSSQFEVCFSEDIHVSLLVRRRDQDRVACIIGKSGFDYVDGPGYRAHAYDYLQISPLYPFVSEIRAWIALLLVDGKCGRMEVFGIELDFTDAANNDNEVLCLLEILDWNLKIQCFFSGFKKSAKVASNSATAEKKWLTTQGFWKRKILLRIPFFRK</sequence>
<dbReference type="PANTHER" id="PTHR47722:SF1">
    <property type="entry name" value="F-BOX DOMAIN CONTAINING PROTEIN, EXPRESSED"/>
    <property type="match status" value="1"/>
</dbReference>
<dbReference type="Pfam" id="PF12937">
    <property type="entry name" value="F-box-like"/>
    <property type="match status" value="1"/>
</dbReference>
<dbReference type="SUPFAM" id="SSF81383">
    <property type="entry name" value="F-box domain"/>
    <property type="match status" value="1"/>
</dbReference>
<feature type="domain" description="F-box" evidence="1">
    <location>
        <begin position="21"/>
        <end position="46"/>
    </location>
</feature>